<dbReference type="AlphaFoldDB" id="C4JDU6"/>
<dbReference type="PROSITE" id="PS50103">
    <property type="entry name" value="ZF_C3H1"/>
    <property type="match status" value="1"/>
</dbReference>
<dbReference type="OMA" id="NHRGQFY"/>
<feature type="zinc finger region" description="C3H1-type" evidence="1">
    <location>
        <begin position="97"/>
        <end position="126"/>
    </location>
</feature>
<reference evidence="5" key="1">
    <citation type="journal article" date="2009" name="Genome Res.">
        <title>Comparative genomic analyses of the human fungal pathogens Coccidioides and their relatives.</title>
        <authorList>
            <person name="Sharpton T.J."/>
            <person name="Stajich J.E."/>
            <person name="Rounsley S.D."/>
            <person name="Gardner M.J."/>
            <person name="Wortman J.R."/>
            <person name="Jordar V.S."/>
            <person name="Maiti R."/>
            <person name="Kodira C.D."/>
            <person name="Neafsey D.E."/>
            <person name="Zeng Q."/>
            <person name="Hung C.-Y."/>
            <person name="McMahan C."/>
            <person name="Muszewska A."/>
            <person name="Grynberg M."/>
            <person name="Mandel M.A."/>
            <person name="Kellner E.M."/>
            <person name="Barker B.M."/>
            <person name="Galgiani J.N."/>
            <person name="Orbach M.J."/>
            <person name="Kirkland T.N."/>
            <person name="Cole G.T."/>
            <person name="Henn M.R."/>
            <person name="Birren B.W."/>
            <person name="Taylor J.W."/>
        </authorList>
    </citation>
    <scope>NUCLEOTIDE SEQUENCE [LARGE SCALE GENOMIC DNA]</scope>
    <source>
        <strain evidence="5">UAMH 1704</strain>
    </source>
</reference>
<dbReference type="HOGENOM" id="CLU_465361_0_0_1"/>
<dbReference type="InParanoid" id="C4JDU6"/>
<accession>C4JDU6</accession>
<gene>
    <name evidence="4" type="ORF">UREG_00573</name>
</gene>
<dbReference type="Proteomes" id="UP000002058">
    <property type="component" value="Unassembled WGS sequence"/>
</dbReference>
<dbReference type="RefSeq" id="XP_002541059.1">
    <property type="nucleotide sequence ID" value="XM_002541013.1"/>
</dbReference>
<organism evidence="4 5">
    <name type="scientific">Uncinocarpus reesii (strain UAMH 1704)</name>
    <dbReference type="NCBI Taxonomy" id="336963"/>
    <lineage>
        <taxon>Eukaryota</taxon>
        <taxon>Fungi</taxon>
        <taxon>Dikarya</taxon>
        <taxon>Ascomycota</taxon>
        <taxon>Pezizomycotina</taxon>
        <taxon>Eurotiomycetes</taxon>
        <taxon>Eurotiomycetidae</taxon>
        <taxon>Onygenales</taxon>
        <taxon>Onygenaceae</taxon>
        <taxon>Uncinocarpus</taxon>
    </lineage>
</organism>
<keyword evidence="1" id="KW-0863">Zinc-finger</keyword>
<dbReference type="VEuPathDB" id="FungiDB:UREG_00573"/>
<dbReference type="GO" id="GO:0008270">
    <property type="term" value="F:zinc ion binding"/>
    <property type="evidence" value="ECO:0007669"/>
    <property type="project" value="UniProtKB-KW"/>
</dbReference>
<evidence type="ECO:0000313" key="5">
    <source>
        <dbReference type="Proteomes" id="UP000002058"/>
    </source>
</evidence>
<evidence type="ECO:0000256" key="2">
    <source>
        <dbReference type="SAM" id="MobiDB-lite"/>
    </source>
</evidence>
<dbReference type="EMBL" id="CH476615">
    <property type="protein sequence ID" value="EEP75726.1"/>
    <property type="molecule type" value="Genomic_DNA"/>
</dbReference>
<dbReference type="STRING" id="336963.C4JDU6"/>
<keyword evidence="1" id="KW-0479">Metal-binding</keyword>
<dbReference type="eggNOG" id="ENOG502ST3I">
    <property type="taxonomic scope" value="Eukaryota"/>
</dbReference>
<dbReference type="InterPro" id="IPR000571">
    <property type="entry name" value="Znf_CCCH"/>
</dbReference>
<keyword evidence="1" id="KW-0862">Zinc</keyword>
<keyword evidence="5" id="KW-1185">Reference proteome</keyword>
<evidence type="ECO:0000256" key="1">
    <source>
        <dbReference type="PROSITE-ProRule" id="PRU00723"/>
    </source>
</evidence>
<proteinExistence type="predicted"/>
<evidence type="ECO:0000259" key="3">
    <source>
        <dbReference type="PROSITE" id="PS50103"/>
    </source>
</evidence>
<protein>
    <recommendedName>
        <fullName evidence="3">C3H1-type domain-containing protein</fullName>
    </recommendedName>
</protein>
<dbReference type="GeneID" id="8439493"/>
<name>C4JDU6_UNCRE</name>
<evidence type="ECO:0000313" key="4">
    <source>
        <dbReference type="EMBL" id="EEP75726.1"/>
    </source>
</evidence>
<dbReference type="KEGG" id="ure:UREG_00573"/>
<dbReference type="OrthoDB" id="5355510at2759"/>
<feature type="domain" description="C3H1-type" evidence="3">
    <location>
        <begin position="97"/>
        <end position="126"/>
    </location>
</feature>
<feature type="region of interest" description="Disordered" evidence="2">
    <location>
        <begin position="449"/>
        <end position="472"/>
    </location>
</feature>
<sequence>MDASLRPQFFISRQDGSLTPLVAVDELPPLMSIRGVPRLLSQNETQGMTSLGSANHRGQFYVVDCFAHDTAEAVTTVGDQKSLAVGSKNSNSRQKGNPKKEYCSFWLRHGECDYQQQGCIFKHEMPLDPAVLEKLGLRDIPRWYREKHIVKSIAANVENSRIRANRSNVQALFHGGKKDHPYEHIAIGTSGVPLQGHNQAPQNGPGTAHDQACRMNLLQSPSKTHLKPIAPTGRTVGSGEQATATLDGIFGPPKRFDLVNQNNLKDLQKPNTANTAVKSKDNFGQIVNGLNSNQPYSLPVTAAGFSRSNIAQPINANLFNGCRALNGNIGNDLAPHQNGTTPTLKPGTQSPWSLYDGKADFSGLSMSFVPPKPVSDLSVGQEHFTKKQQKSRRLYQPLNDLNTLNSQDTLTTINRSPSNDIEPKSFYPFEAACPQALDHVYATSNGANAGSYSSPVSSERNSSTHSTTSSFENGCTKVCPDNFYFERTASMTSRIFDINGECDLFDLSLNDDVRTQRPAF</sequence>